<comment type="caution">
    <text evidence="4">The sequence shown here is derived from an EMBL/GenBank/DDBJ whole genome shotgun (WGS) entry which is preliminary data.</text>
</comment>
<keyword evidence="5" id="KW-1185">Reference proteome</keyword>
<evidence type="ECO:0000256" key="2">
    <source>
        <dbReference type="ARBA" id="ARBA00022695"/>
    </source>
</evidence>
<gene>
    <name evidence="3" type="primary">ispD</name>
    <name evidence="4" type="ORF">ACFFSA_05085</name>
</gene>
<dbReference type="RefSeq" id="WP_344996767.1">
    <property type="nucleotide sequence ID" value="NZ_BAAAXV010000009.1"/>
</dbReference>
<keyword evidence="2 3" id="KW-0548">Nucleotidyltransferase</keyword>
<dbReference type="PANTHER" id="PTHR32125:SF4">
    <property type="entry name" value="2-C-METHYL-D-ERYTHRITOL 4-PHOSPHATE CYTIDYLYLTRANSFERASE, CHLOROPLASTIC"/>
    <property type="match status" value="1"/>
</dbReference>
<dbReference type="EC" id="2.7.7.60" evidence="3"/>
<evidence type="ECO:0000256" key="1">
    <source>
        <dbReference type="ARBA" id="ARBA00022679"/>
    </source>
</evidence>
<dbReference type="Proteomes" id="UP001589532">
    <property type="component" value="Unassembled WGS sequence"/>
</dbReference>
<dbReference type="CDD" id="cd02516">
    <property type="entry name" value="CDP-ME_synthetase"/>
    <property type="match status" value="1"/>
</dbReference>
<sequence length="249" mass="26800">MDSRLRSVGVLLAGGVGQRIGLGRPKQLIEVAGKTIIEHSLAVFQEAPEIDEIVVLMTPGYADRIREIVAKGGYDKVGKVVDGGASRTESTWLALQALGAEECNVLLHDAVRPLLEPRIITECVKALETHRAVNVAIPSSDTVLVAVPAPDGEVIGEVLDRSVLRRSQTPQCFRLSVIREAYERALADPGFASRPATDDCGVVLRYLPDVPIHLVPGSEQNIKVTHPADLRIAELLFQLAATPSISDLP</sequence>
<evidence type="ECO:0000313" key="5">
    <source>
        <dbReference type="Proteomes" id="UP001589532"/>
    </source>
</evidence>
<feature type="site" description="Transition state stabilizer" evidence="3">
    <location>
        <position position="19"/>
    </location>
</feature>
<name>A0ABV5RUD5_9ACTN</name>
<keyword evidence="3" id="KW-0414">Isoprene biosynthesis</keyword>
<organism evidence="4 5">
    <name type="scientific">Nonomuraea helvata</name>
    <dbReference type="NCBI Taxonomy" id="37484"/>
    <lineage>
        <taxon>Bacteria</taxon>
        <taxon>Bacillati</taxon>
        <taxon>Actinomycetota</taxon>
        <taxon>Actinomycetes</taxon>
        <taxon>Streptosporangiales</taxon>
        <taxon>Streptosporangiaceae</taxon>
        <taxon>Nonomuraea</taxon>
    </lineage>
</organism>
<comment type="function">
    <text evidence="3">Catalyzes the formation of 4-diphosphocytidyl-2-C-methyl-D-erythritol from CTP and 2-C-methyl-D-erythritol 4-phosphate (MEP).</text>
</comment>
<dbReference type="InterPro" id="IPR034683">
    <property type="entry name" value="IspD/TarI"/>
</dbReference>
<feature type="site" description="Positions MEP for the nucleophilic attack" evidence="3">
    <location>
        <position position="223"/>
    </location>
</feature>
<dbReference type="PANTHER" id="PTHR32125">
    <property type="entry name" value="2-C-METHYL-D-ERYTHRITOL 4-PHOSPHATE CYTIDYLYLTRANSFERASE, CHLOROPLASTIC"/>
    <property type="match status" value="1"/>
</dbReference>
<dbReference type="HAMAP" id="MF_00108">
    <property type="entry name" value="IspD"/>
    <property type="match status" value="1"/>
</dbReference>
<evidence type="ECO:0000313" key="4">
    <source>
        <dbReference type="EMBL" id="MFB9622448.1"/>
    </source>
</evidence>
<feature type="site" description="Positions MEP for the nucleophilic attack" evidence="3">
    <location>
        <position position="161"/>
    </location>
</feature>
<dbReference type="GO" id="GO:0016779">
    <property type="term" value="F:nucleotidyltransferase activity"/>
    <property type="evidence" value="ECO:0007669"/>
    <property type="project" value="UniProtKB-KW"/>
</dbReference>
<proteinExistence type="inferred from homology"/>
<dbReference type="Gene3D" id="3.90.550.10">
    <property type="entry name" value="Spore Coat Polysaccharide Biosynthesis Protein SpsA, Chain A"/>
    <property type="match status" value="1"/>
</dbReference>
<evidence type="ECO:0000256" key="3">
    <source>
        <dbReference type="HAMAP-Rule" id="MF_00108"/>
    </source>
</evidence>
<dbReference type="SUPFAM" id="SSF53448">
    <property type="entry name" value="Nucleotide-diphospho-sugar transferases"/>
    <property type="match status" value="1"/>
</dbReference>
<accession>A0ABV5RUD5</accession>
<dbReference type="EMBL" id="JBHMBW010000003">
    <property type="protein sequence ID" value="MFB9622448.1"/>
    <property type="molecule type" value="Genomic_DNA"/>
</dbReference>
<dbReference type="Pfam" id="PF01128">
    <property type="entry name" value="IspD"/>
    <property type="match status" value="1"/>
</dbReference>
<comment type="catalytic activity">
    <reaction evidence="3">
        <text>2-C-methyl-D-erythritol 4-phosphate + CTP + H(+) = 4-CDP-2-C-methyl-D-erythritol + diphosphate</text>
        <dbReference type="Rhea" id="RHEA:13429"/>
        <dbReference type="ChEBI" id="CHEBI:15378"/>
        <dbReference type="ChEBI" id="CHEBI:33019"/>
        <dbReference type="ChEBI" id="CHEBI:37563"/>
        <dbReference type="ChEBI" id="CHEBI:57823"/>
        <dbReference type="ChEBI" id="CHEBI:58262"/>
        <dbReference type="EC" id="2.7.7.60"/>
    </reaction>
</comment>
<dbReference type="InterPro" id="IPR050088">
    <property type="entry name" value="IspD/TarI_cytidylyltransf_bact"/>
</dbReference>
<comment type="similarity">
    <text evidence="3">Belongs to the IspD/TarI cytidylyltransferase family. IspD subfamily.</text>
</comment>
<comment type="pathway">
    <text evidence="3">Isoprenoid biosynthesis; isopentenyl diphosphate biosynthesis via DXP pathway; isopentenyl diphosphate from 1-deoxy-D-xylulose 5-phosphate: step 2/6.</text>
</comment>
<keyword evidence="1 3" id="KW-0808">Transferase</keyword>
<feature type="site" description="Transition state stabilizer" evidence="3">
    <location>
        <position position="26"/>
    </location>
</feature>
<dbReference type="InterPro" id="IPR001228">
    <property type="entry name" value="IspD"/>
</dbReference>
<reference evidence="4 5" key="1">
    <citation type="submission" date="2024-09" db="EMBL/GenBank/DDBJ databases">
        <authorList>
            <person name="Sun Q."/>
            <person name="Mori K."/>
        </authorList>
    </citation>
    <scope>NUCLEOTIDE SEQUENCE [LARGE SCALE GENOMIC DNA]</scope>
    <source>
        <strain evidence="4 5">JCM 3143</strain>
    </source>
</reference>
<protein>
    <recommendedName>
        <fullName evidence="3">2-C-methyl-D-erythritol 4-phosphate cytidylyltransferase</fullName>
        <ecNumber evidence="3">2.7.7.60</ecNumber>
    </recommendedName>
    <alternativeName>
        <fullName evidence="3">4-diphosphocytidyl-2C-methyl-D-erythritol synthase</fullName>
    </alternativeName>
    <alternativeName>
        <fullName evidence="3">MEP cytidylyltransferase</fullName>
        <shortName evidence="3">MCT</shortName>
    </alternativeName>
</protein>
<dbReference type="InterPro" id="IPR029044">
    <property type="entry name" value="Nucleotide-diphossugar_trans"/>
</dbReference>